<reference evidence="1 2" key="1">
    <citation type="submission" date="2024-09" db="EMBL/GenBank/DDBJ databases">
        <authorList>
            <person name="Sun Q."/>
            <person name="Mori K."/>
        </authorList>
    </citation>
    <scope>NUCLEOTIDE SEQUENCE [LARGE SCALE GENOMIC DNA]</scope>
    <source>
        <strain evidence="1 2">TBRC 1432</strain>
    </source>
</reference>
<dbReference type="EMBL" id="JBHLUD010000013">
    <property type="protein sequence ID" value="MFC0547290.1"/>
    <property type="molecule type" value="Genomic_DNA"/>
</dbReference>
<protein>
    <submittedName>
        <fullName evidence="1">Uncharacterized protein</fullName>
    </submittedName>
</protein>
<proteinExistence type="predicted"/>
<gene>
    <name evidence="1" type="ORF">ACFFH7_37680</name>
</gene>
<name>A0ABV6N5C9_9PSEU</name>
<accession>A0ABV6N5C9</accession>
<organism evidence="1 2">
    <name type="scientific">Kutzneria chonburiensis</name>
    <dbReference type="NCBI Taxonomy" id="1483604"/>
    <lineage>
        <taxon>Bacteria</taxon>
        <taxon>Bacillati</taxon>
        <taxon>Actinomycetota</taxon>
        <taxon>Actinomycetes</taxon>
        <taxon>Pseudonocardiales</taxon>
        <taxon>Pseudonocardiaceae</taxon>
        <taxon>Kutzneria</taxon>
    </lineage>
</organism>
<dbReference type="Proteomes" id="UP001589810">
    <property type="component" value="Unassembled WGS sequence"/>
</dbReference>
<evidence type="ECO:0000313" key="1">
    <source>
        <dbReference type="EMBL" id="MFC0547290.1"/>
    </source>
</evidence>
<keyword evidence="2" id="KW-1185">Reference proteome</keyword>
<evidence type="ECO:0000313" key="2">
    <source>
        <dbReference type="Proteomes" id="UP001589810"/>
    </source>
</evidence>
<comment type="caution">
    <text evidence="1">The sequence shown here is derived from an EMBL/GenBank/DDBJ whole genome shotgun (WGS) entry which is preliminary data.</text>
</comment>
<sequence>MIEVVETRVASAQAALLRGPARKAYESFLDDLAHRGCAALGYRVTGPAPLPRLCVRHLRDNDRVVVAFEGPERAWIVLVGPHEHTDPGRNVYDALYQLAGTWPTDNTRRTKPSCCDPRTGTPPSADAEVIDDLVRRARSLARGSRRIWSLGGPGTFP</sequence>
<dbReference type="RefSeq" id="WP_273937526.1">
    <property type="nucleotide sequence ID" value="NZ_CP097263.1"/>
</dbReference>